<reference evidence="1" key="1">
    <citation type="journal article" date="2023" name="Mol. Biol. Evol.">
        <title>Third-Generation Sequencing Reveals the Adaptive Role of the Epigenome in Three Deep-Sea Polychaetes.</title>
        <authorList>
            <person name="Perez M."/>
            <person name="Aroh O."/>
            <person name="Sun Y."/>
            <person name="Lan Y."/>
            <person name="Juniper S.K."/>
            <person name="Young C.R."/>
            <person name="Angers B."/>
            <person name="Qian P.Y."/>
        </authorList>
    </citation>
    <scope>NUCLEOTIDE SEQUENCE</scope>
    <source>
        <strain evidence="1">R07B-5</strain>
    </source>
</reference>
<dbReference type="Proteomes" id="UP001209878">
    <property type="component" value="Unassembled WGS sequence"/>
</dbReference>
<dbReference type="AlphaFoldDB" id="A0AAD9L106"/>
<sequence length="121" mass="13879">MKCEHQHIFPVGILVCCKEIVVHCPCILCHFKSYSKPLPEYPHVLFCNRLCTVVCRSIDNKVSVTYKGRRNSIVRRLSIDSRASTAWLIMNNPGLIGRSTIFPHPDRLHGHFGTLTRNYCL</sequence>
<name>A0AAD9L106_RIDPI</name>
<dbReference type="EMBL" id="JAODUO010000412">
    <property type="protein sequence ID" value="KAK2181071.1"/>
    <property type="molecule type" value="Genomic_DNA"/>
</dbReference>
<comment type="caution">
    <text evidence="1">The sequence shown here is derived from an EMBL/GenBank/DDBJ whole genome shotgun (WGS) entry which is preliminary data.</text>
</comment>
<evidence type="ECO:0000313" key="1">
    <source>
        <dbReference type="EMBL" id="KAK2181071.1"/>
    </source>
</evidence>
<evidence type="ECO:0000313" key="2">
    <source>
        <dbReference type="Proteomes" id="UP001209878"/>
    </source>
</evidence>
<protein>
    <submittedName>
        <fullName evidence="1">Uncharacterized protein</fullName>
    </submittedName>
</protein>
<gene>
    <name evidence="1" type="ORF">NP493_413g01028</name>
</gene>
<accession>A0AAD9L106</accession>
<proteinExistence type="predicted"/>
<organism evidence="1 2">
    <name type="scientific">Ridgeia piscesae</name>
    <name type="common">Tubeworm</name>
    <dbReference type="NCBI Taxonomy" id="27915"/>
    <lineage>
        <taxon>Eukaryota</taxon>
        <taxon>Metazoa</taxon>
        <taxon>Spiralia</taxon>
        <taxon>Lophotrochozoa</taxon>
        <taxon>Annelida</taxon>
        <taxon>Polychaeta</taxon>
        <taxon>Sedentaria</taxon>
        <taxon>Canalipalpata</taxon>
        <taxon>Sabellida</taxon>
        <taxon>Siboglinidae</taxon>
        <taxon>Ridgeia</taxon>
    </lineage>
</organism>
<keyword evidence="2" id="KW-1185">Reference proteome</keyword>